<gene>
    <name evidence="2" type="ORF">L227DRAFT_574116</name>
</gene>
<dbReference type="EMBL" id="ML122261">
    <property type="protein sequence ID" value="RPD61618.1"/>
    <property type="molecule type" value="Genomic_DNA"/>
</dbReference>
<evidence type="ECO:0000313" key="3">
    <source>
        <dbReference type="Proteomes" id="UP000313359"/>
    </source>
</evidence>
<evidence type="ECO:0000313" key="2">
    <source>
        <dbReference type="EMBL" id="RPD61618.1"/>
    </source>
</evidence>
<organism evidence="2 3">
    <name type="scientific">Lentinus tigrinus ALCF2SS1-6</name>
    <dbReference type="NCBI Taxonomy" id="1328759"/>
    <lineage>
        <taxon>Eukaryota</taxon>
        <taxon>Fungi</taxon>
        <taxon>Dikarya</taxon>
        <taxon>Basidiomycota</taxon>
        <taxon>Agaricomycotina</taxon>
        <taxon>Agaricomycetes</taxon>
        <taxon>Polyporales</taxon>
        <taxon>Polyporaceae</taxon>
        <taxon>Lentinus</taxon>
    </lineage>
</organism>
<protein>
    <submittedName>
        <fullName evidence="2">Uncharacterized protein</fullName>
    </submittedName>
</protein>
<dbReference type="Proteomes" id="UP000313359">
    <property type="component" value="Unassembled WGS sequence"/>
</dbReference>
<dbReference type="AlphaFoldDB" id="A0A5C2SEB7"/>
<evidence type="ECO:0000256" key="1">
    <source>
        <dbReference type="SAM" id="MobiDB-lite"/>
    </source>
</evidence>
<name>A0A5C2SEB7_9APHY</name>
<accession>A0A5C2SEB7</accession>
<reference evidence="2" key="1">
    <citation type="journal article" date="2018" name="Genome Biol. Evol.">
        <title>Genomics and development of Lentinus tigrinus, a white-rot wood-decaying mushroom with dimorphic fruiting bodies.</title>
        <authorList>
            <person name="Wu B."/>
            <person name="Xu Z."/>
            <person name="Knudson A."/>
            <person name="Carlson A."/>
            <person name="Chen N."/>
            <person name="Kovaka S."/>
            <person name="LaButti K."/>
            <person name="Lipzen A."/>
            <person name="Pennachio C."/>
            <person name="Riley R."/>
            <person name="Schakwitz W."/>
            <person name="Umezawa K."/>
            <person name="Ohm R.A."/>
            <person name="Grigoriev I.V."/>
            <person name="Nagy L.G."/>
            <person name="Gibbons J."/>
            <person name="Hibbett D."/>
        </authorList>
    </citation>
    <scope>NUCLEOTIDE SEQUENCE [LARGE SCALE GENOMIC DNA]</scope>
    <source>
        <strain evidence="2">ALCF2SS1-6</strain>
    </source>
</reference>
<dbReference type="OrthoDB" id="2757158at2759"/>
<proteinExistence type="predicted"/>
<feature type="region of interest" description="Disordered" evidence="1">
    <location>
        <begin position="155"/>
        <end position="176"/>
    </location>
</feature>
<keyword evidence="3" id="KW-1185">Reference proteome</keyword>
<sequence length="230" mass="26621">MMRAPVRLPITRLARVASQTEGSGNSDSDCARLEIEDAHGTEEASQSSAVMSLNNFTGQLVAEWRQDSHSDDAKLTLTLCGKPRACKRRLYPERRQFKIRGIDRHVIWYKTADHATLKAPPAHLLRPRQHALYVHAHRRGIQAWMYFKDASERADRDHSQGTGKGKKTERKEASEREMLARWRRTYEGQEHPELDGYVLHFLQDGSPRWVRNVSAKAYEKRQMKRQTMCI</sequence>